<evidence type="ECO:0000256" key="1">
    <source>
        <dbReference type="SAM" id="SignalP"/>
    </source>
</evidence>
<dbReference type="Proteomes" id="UP000239872">
    <property type="component" value="Unassembled WGS sequence"/>
</dbReference>
<evidence type="ECO:0008006" key="4">
    <source>
        <dbReference type="Google" id="ProtNLM"/>
    </source>
</evidence>
<reference evidence="2 3" key="1">
    <citation type="submission" date="2018-01" db="EMBL/GenBank/DDBJ databases">
        <title>A novel member of the phylum Bacteroidetes isolated from glacier ice.</title>
        <authorList>
            <person name="Liu Q."/>
            <person name="Xin Y.-H."/>
        </authorList>
    </citation>
    <scope>NUCLEOTIDE SEQUENCE [LARGE SCALE GENOMIC DNA]</scope>
    <source>
        <strain evidence="2 3">RB1R16</strain>
    </source>
</reference>
<dbReference type="PROSITE" id="PS51257">
    <property type="entry name" value="PROKAR_LIPOPROTEIN"/>
    <property type="match status" value="1"/>
</dbReference>
<protein>
    <recommendedName>
        <fullName evidence="4">Gliding motility protein GldN</fullName>
    </recommendedName>
</protein>
<feature type="signal peptide" evidence="1">
    <location>
        <begin position="1"/>
        <end position="24"/>
    </location>
</feature>
<accession>A0A2S7SV93</accession>
<dbReference type="AlphaFoldDB" id="A0A2S7SV93"/>
<comment type="caution">
    <text evidence="2">The sequence shown here is derived from an EMBL/GenBank/DDBJ whole genome shotgun (WGS) entry which is preliminary data.</text>
</comment>
<proteinExistence type="predicted"/>
<keyword evidence="3" id="KW-1185">Reference proteome</keyword>
<evidence type="ECO:0000313" key="3">
    <source>
        <dbReference type="Proteomes" id="UP000239872"/>
    </source>
</evidence>
<organism evidence="2 3">
    <name type="scientific">Flavipsychrobacter stenotrophus</name>
    <dbReference type="NCBI Taxonomy" id="2077091"/>
    <lineage>
        <taxon>Bacteria</taxon>
        <taxon>Pseudomonadati</taxon>
        <taxon>Bacteroidota</taxon>
        <taxon>Chitinophagia</taxon>
        <taxon>Chitinophagales</taxon>
        <taxon>Chitinophagaceae</taxon>
        <taxon>Flavipsychrobacter</taxon>
    </lineage>
</organism>
<name>A0A2S7SV93_9BACT</name>
<dbReference type="EMBL" id="PPSL01000003">
    <property type="protein sequence ID" value="PQJ10839.1"/>
    <property type="molecule type" value="Genomic_DNA"/>
</dbReference>
<dbReference type="Pfam" id="PF19841">
    <property type="entry name" value="GldN"/>
    <property type="match status" value="1"/>
</dbReference>
<sequence>MKILNFNKFNLTVALMLGCSAAFAQKGTAKDEPVGAAGDQGVSTNWKPSLVNDGSYDRVKHVGAPIPWQYIREADVLWKKKVWREIDTREKQNIGFRYQGDENTGGGMFIEILIDGIKKGKITAYSTFDDRFTSKLTKEQVMEKIAPKADSQEVEDPVTGQKFWKVVINEFKPETVTKFRVKEEWLFDRNQGKMVVHIIGIAPVKDEYGEDGTYRGPVAMFWLYYPQIRETLSNYEVFNPQNDVYRYTWDEFFEARQFSSKITKVSNSLDQRFEDIYGTDPRGRMEQLYESQQNAIDIFNKEHDMWVY</sequence>
<dbReference type="OrthoDB" id="1141916at2"/>
<feature type="chain" id="PRO_5015523729" description="Gliding motility protein GldN" evidence="1">
    <location>
        <begin position="25"/>
        <end position="308"/>
    </location>
</feature>
<keyword evidence="1" id="KW-0732">Signal</keyword>
<dbReference type="NCBIfam" id="TIGR03523">
    <property type="entry name" value="GldN"/>
    <property type="match status" value="1"/>
</dbReference>
<gene>
    <name evidence="2" type="ORF">CJD36_012780</name>
</gene>
<dbReference type="SMR" id="A0A2S7SV93"/>
<evidence type="ECO:0000313" key="2">
    <source>
        <dbReference type="EMBL" id="PQJ10839.1"/>
    </source>
</evidence>
<dbReference type="RefSeq" id="WP_105039566.1">
    <property type="nucleotide sequence ID" value="NZ_PPSL01000003.1"/>
</dbReference>
<dbReference type="InterPro" id="IPR019847">
    <property type="entry name" value="Gliding_motility_assoc_GldN"/>
</dbReference>